<sequence>MEKATLEQVHLKATVAVDKSMPQQRTVVKTGTQTTIEDSVIETGIQTTSKKMIVETGAQTASEDTMAEMGTQMPTTVIAPVVRKKQWTRRSTGPYHQLLRGKEEEGFDQEAGPSTKKWEEEVREIREEAETTRSLTLREVRDMRKDYSRQPGYRGTEPIWISGVTGGSQQLSVLKAEVSLTGDKWQKHPIVTGPEAPSTVNTEKIKQLSTLPGLSEDPSVVGLLRVEEQQVPIATRTRVKVNSRLSWPEQSHATSECCWIRHAGTPKLNGVKGCQVGRKHSPTICHRLIQTALEQGDAPEHLQYINDIIVWGNKAEEVFEKGKRIIQILLQACFTIKQSKVKGPAEEIQFLGIKWQDGCHQIPMDVINKITS</sequence>
<dbReference type="InterPro" id="IPR000477">
    <property type="entry name" value="RT_dom"/>
</dbReference>
<accession>A0AAN7MIH7</accession>
<dbReference type="PANTHER" id="PTHR33064:SF29">
    <property type="entry name" value="PEPTIDASE A2 DOMAIN-CONTAINING PROTEIN-RELATED"/>
    <property type="match status" value="1"/>
</dbReference>
<feature type="domain" description="Reverse transcriptase" evidence="3">
    <location>
        <begin position="267"/>
        <end position="354"/>
    </location>
</feature>
<comment type="caution">
    <text evidence="4">The sequence shown here is derived from an EMBL/GenBank/DDBJ whole genome shotgun (WGS) entry which is preliminary data.</text>
</comment>
<dbReference type="Proteomes" id="UP001333110">
    <property type="component" value="Unassembled WGS sequence"/>
</dbReference>
<dbReference type="EMBL" id="JAUNZN010000032">
    <property type="protein sequence ID" value="KAK4807090.1"/>
    <property type="molecule type" value="Genomic_DNA"/>
</dbReference>
<dbReference type="Gene3D" id="3.30.70.270">
    <property type="match status" value="1"/>
</dbReference>
<proteinExistence type="inferred from homology"/>
<dbReference type="InterPro" id="IPR043128">
    <property type="entry name" value="Rev_trsase/Diguanyl_cyclase"/>
</dbReference>
<dbReference type="InterPro" id="IPR051320">
    <property type="entry name" value="Viral_Replic_Matur_Polypro"/>
</dbReference>
<gene>
    <name evidence="4" type="ORF">QYF61_018431</name>
</gene>
<dbReference type="Pfam" id="PF00078">
    <property type="entry name" value="RVT_1"/>
    <property type="match status" value="1"/>
</dbReference>
<organism evidence="4 5">
    <name type="scientific">Mycteria americana</name>
    <name type="common">Wood stork</name>
    <dbReference type="NCBI Taxonomy" id="33587"/>
    <lineage>
        <taxon>Eukaryota</taxon>
        <taxon>Metazoa</taxon>
        <taxon>Chordata</taxon>
        <taxon>Craniata</taxon>
        <taxon>Vertebrata</taxon>
        <taxon>Euteleostomi</taxon>
        <taxon>Archelosauria</taxon>
        <taxon>Archosauria</taxon>
        <taxon>Dinosauria</taxon>
        <taxon>Saurischia</taxon>
        <taxon>Theropoda</taxon>
        <taxon>Coelurosauria</taxon>
        <taxon>Aves</taxon>
        <taxon>Neognathae</taxon>
        <taxon>Neoaves</taxon>
        <taxon>Aequornithes</taxon>
        <taxon>Ciconiiformes</taxon>
        <taxon>Ciconiidae</taxon>
        <taxon>Mycteria</taxon>
    </lineage>
</organism>
<name>A0AAN7MIH7_MYCAM</name>
<dbReference type="PANTHER" id="PTHR33064">
    <property type="entry name" value="POL PROTEIN"/>
    <property type="match status" value="1"/>
</dbReference>
<reference evidence="4 5" key="1">
    <citation type="journal article" date="2023" name="J. Hered.">
        <title>Chromosome-level genome of the wood stork (Mycteria americana) provides insight into avian chromosome evolution.</title>
        <authorList>
            <person name="Flamio R. Jr."/>
            <person name="Ramstad K.M."/>
        </authorList>
    </citation>
    <scope>NUCLEOTIDE SEQUENCE [LARGE SCALE GENOMIC DNA]</scope>
    <source>
        <strain evidence="4">JAX WOST 10</strain>
    </source>
</reference>
<dbReference type="AlphaFoldDB" id="A0AAN7MIH7"/>
<dbReference type="EC" id="3.1.26.4" evidence="2"/>
<keyword evidence="5" id="KW-1185">Reference proteome</keyword>
<evidence type="ECO:0000256" key="2">
    <source>
        <dbReference type="ARBA" id="ARBA00012180"/>
    </source>
</evidence>
<dbReference type="InterPro" id="IPR043502">
    <property type="entry name" value="DNA/RNA_pol_sf"/>
</dbReference>
<evidence type="ECO:0000313" key="5">
    <source>
        <dbReference type="Proteomes" id="UP001333110"/>
    </source>
</evidence>
<dbReference type="SUPFAM" id="SSF56672">
    <property type="entry name" value="DNA/RNA polymerases"/>
    <property type="match status" value="1"/>
</dbReference>
<comment type="similarity">
    <text evidence="1">Belongs to the beta type-B retroviral polymerase family. HERV class-II K(HML-2) pol subfamily.</text>
</comment>
<evidence type="ECO:0000313" key="4">
    <source>
        <dbReference type="EMBL" id="KAK4807090.1"/>
    </source>
</evidence>
<evidence type="ECO:0000256" key="1">
    <source>
        <dbReference type="ARBA" id="ARBA00010879"/>
    </source>
</evidence>
<evidence type="ECO:0000259" key="3">
    <source>
        <dbReference type="Pfam" id="PF00078"/>
    </source>
</evidence>
<protein>
    <recommendedName>
        <fullName evidence="2">ribonuclease H</fullName>
        <ecNumber evidence="2">3.1.26.4</ecNumber>
    </recommendedName>
</protein>